<dbReference type="InterPro" id="IPR052072">
    <property type="entry name" value="Vascular_dev_regulator"/>
</dbReference>
<dbReference type="InterPro" id="IPR002710">
    <property type="entry name" value="Dilute_dom"/>
</dbReference>
<feature type="domain" description="Dilute" evidence="1">
    <location>
        <begin position="1"/>
        <end position="70"/>
    </location>
</feature>
<reference evidence="2" key="1">
    <citation type="journal article" date="2014" name="Nat. Commun.">
        <title>The rainbow trout genome provides novel insights into evolution after whole-genome duplication in vertebrates.</title>
        <authorList>
            <person name="Berthelot C."/>
            <person name="Brunet F."/>
            <person name="Chalopin D."/>
            <person name="Juanchich A."/>
            <person name="Bernard M."/>
            <person name="Noel B."/>
            <person name="Bento P."/>
            <person name="Da Silva C."/>
            <person name="Labadie K."/>
            <person name="Alberti A."/>
            <person name="Aury J.M."/>
            <person name="Louis A."/>
            <person name="Dehais P."/>
            <person name="Bardou P."/>
            <person name="Montfort J."/>
            <person name="Klopp C."/>
            <person name="Cabau C."/>
            <person name="Gaspin C."/>
            <person name="Thorgaard G.H."/>
            <person name="Boussaha M."/>
            <person name="Quillet E."/>
            <person name="Guyomard R."/>
            <person name="Galiana D."/>
            <person name="Bobe J."/>
            <person name="Volff J.N."/>
            <person name="Genet C."/>
            <person name="Wincker P."/>
            <person name="Jaillon O."/>
            <person name="Roest Crollius H."/>
            <person name="Guiguen Y."/>
        </authorList>
    </citation>
    <scope>NUCLEOTIDE SEQUENCE [LARGE SCALE GENOMIC DNA]</scope>
</reference>
<gene>
    <name evidence="2" type="ORF">GSONMT00013759001</name>
</gene>
<dbReference type="EMBL" id="FR907008">
    <property type="protein sequence ID" value="CDQ85899.1"/>
    <property type="molecule type" value="Genomic_DNA"/>
</dbReference>
<dbReference type="AlphaFoldDB" id="A0A060Y940"/>
<evidence type="ECO:0000313" key="2">
    <source>
        <dbReference type="EMBL" id="CDQ85899.1"/>
    </source>
</evidence>
<protein>
    <recommendedName>
        <fullName evidence="1">Dilute domain-containing protein</fullName>
    </recommendedName>
</protein>
<dbReference type="Proteomes" id="UP000193380">
    <property type="component" value="Unassembled WGS sequence"/>
</dbReference>
<dbReference type="PANTHER" id="PTHR16027:SF6">
    <property type="entry name" value="DILUTE DOMAIN-CONTAINING PROTEIN"/>
    <property type="match status" value="1"/>
</dbReference>
<accession>A0A060Y940</accession>
<sequence length="116" mass="13178">MATLKPLCQAAWLLQVNKTTDDDIKDITEQCSELSPVQIVKILNSYTPTDDFEKRVAPLFVRKIQGLLQDREGGSSQLMLDTQYRFQVTFPFTLSSQALELLEIPSSLRLGFLTRI</sequence>
<name>A0A060Y940_ONCMY</name>
<dbReference type="GO" id="GO:0051020">
    <property type="term" value="F:GTPase binding"/>
    <property type="evidence" value="ECO:0007669"/>
    <property type="project" value="TreeGrafter"/>
</dbReference>
<proteinExistence type="predicted"/>
<dbReference type="STRING" id="8022.A0A060Y940"/>
<dbReference type="PROSITE" id="PS51126">
    <property type="entry name" value="DILUTE"/>
    <property type="match status" value="1"/>
</dbReference>
<dbReference type="Pfam" id="PF01843">
    <property type="entry name" value="DIL"/>
    <property type="match status" value="1"/>
</dbReference>
<evidence type="ECO:0000259" key="1">
    <source>
        <dbReference type="PROSITE" id="PS51126"/>
    </source>
</evidence>
<evidence type="ECO:0000313" key="3">
    <source>
        <dbReference type="Proteomes" id="UP000193380"/>
    </source>
</evidence>
<dbReference type="PaxDb" id="8022-A0A060Y940"/>
<reference evidence="2" key="2">
    <citation type="submission" date="2014-03" db="EMBL/GenBank/DDBJ databases">
        <authorList>
            <person name="Genoscope - CEA"/>
        </authorList>
    </citation>
    <scope>NUCLEOTIDE SEQUENCE</scope>
</reference>
<dbReference type="PANTHER" id="PTHR16027">
    <property type="entry name" value="DILUTE DOMAIN-CONTAINING PROTEIN YPR089W"/>
    <property type="match status" value="1"/>
</dbReference>
<organism evidence="2 3">
    <name type="scientific">Oncorhynchus mykiss</name>
    <name type="common">Rainbow trout</name>
    <name type="synonym">Salmo gairdneri</name>
    <dbReference type="NCBI Taxonomy" id="8022"/>
    <lineage>
        <taxon>Eukaryota</taxon>
        <taxon>Metazoa</taxon>
        <taxon>Chordata</taxon>
        <taxon>Craniata</taxon>
        <taxon>Vertebrata</taxon>
        <taxon>Euteleostomi</taxon>
        <taxon>Actinopterygii</taxon>
        <taxon>Neopterygii</taxon>
        <taxon>Teleostei</taxon>
        <taxon>Protacanthopterygii</taxon>
        <taxon>Salmoniformes</taxon>
        <taxon>Salmonidae</taxon>
        <taxon>Salmoninae</taxon>
        <taxon>Oncorhynchus</taxon>
    </lineage>
</organism>